<dbReference type="InterPro" id="IPR052537">
    <property type="entry name" value="Extradiol_RC_dioxygenase"/>
</dbReference>
<dbReference type="PANTHER" id="PTHR36110">
    <property type="entry name" value="RING-CLEAVING DIOXYGENASE MHQE-RELATED"/>
    <property type="match status" value="1"/>
</dbReference>
<name>A0A8I0W888_STAEP</name>
<dbReference type="PROSITE" id="PS51819">
    <property type="entry name" value="VOC"/>
    <property type="match status" value="2"/>
</dbReference>
<proteinExistence type="predicted"/>
<dbReference type="PANTHER" id="PTHR36110:SF2">
    <property type="entry name" value="RING-CLEAVING DIOXYGENASE MHQE-RELATED"/>
    <property type="match status" value="1"/>
</dbReference>
<accession>A0A8I0W888</accession>
<dbReference type="SUPFAM" id="SSF54593">
    <property type="entry name" value="Glyoxalase/Bleomycin resistance protein/Dihydroxybiphenyl dioxygenase"/>
    <property type="match status" value="1"/>
</dbReference>
<feature type="domain" description="VOC" evidence="1">
    <location>
        <begin position="6"/>
        <end position="130"/>
    </location>
</feature>
<organism evidence="2 3">
    <name type="scientific">Staphylococcus epidermidis</name>
    <dbReference type="NCBI Taxonomy" id="1282"/>
    <lineage>
        <taxon>Bacteria</taxon>
        <taxon>Bacillati</taxon>
        <taxon>Bacillota</taxon>
        <taxon>Bacilli</taxon>
        <taxon>Bacillales</taxon>
        <taxon>Staphylococcaceae</taxon>
        <taxon>Staphylococcus</taxon>
    </lineage>
</organism>
<gene>
    <name evidence="2" type="ORF">I3V53_10955</name>
</gene>
<dbReference type="AlphaFoldDB" id="A0A8I0W888"/>
<comment type="caution">
    <text evidence="2">The sequence shown here is derived from an EMBL/GenBank/DDBJ whole genome shotgun (WGS) entry which is preliminary data.</text>
</comment>
<dbReference type="Pfam" id="PF00903">
    <property type="entry name" value="Glyoxalase"/>
    <property type="match status" value="2"/>
</dbReference>
<evidence type="ECO:0000259" key="1">
    <source>
        <dbReference type="PROSITE" id="PS51819"/>
    </source>
</evidence>
<dbReference type="RefSeq" id="WP_099606571.1">
    <property type="nucleotide sequence ID" value="NZ_CAXOOR010000026.1"/>
</dbReference>
<evidence type="ECO:0000313" key="3">
    <source>
        <dbReference type="Proteomes" id="UP000622362"/>
    </source>
</evidence>
<dbReference type="InterPro" id="IPR029068">
    <property type="entry name" value="Glyas_Bleomycin-R_OHBP_Dase"/>
</dbReference>
<dbReference type="EMBL" id="JADPYN010000028">
    <property type="protein sequence ID" value="MBF9304577.1"/>
    <property type="molecule type" value="Genomic_DNA"/>
</dbReference>
<dbReference type="InterPro" id="IPR004360">
    <property type="entry name" value="Glyas_Fos-R_dOase_dom"/>
</dbReference>
<feature type="domain" description="VOC" evidence="1">
    <location>
        <begin position="141"/>
        <end position="259"/>
    </location>
</feature>
<dbReference type="Gene3D" id="3.10.180.10">
    <property type="entry name" value="2,3-Dihydroxybiphenyl 1,2-Dioxygenase, domain 1"/>
    <property type="match status" value="2"/>
</dbReference>
<protein>
    <submittedName>
        <fullName evidence="2">VOC family protein</fullName>
    </submittedName>
</protein>
<evidence type="ECO:0000313" key="2">
    <source>
        <dbReference type="EMBL" id="MBF9304577.1"/>
    </source>
</evidence>
<sequence length="301" mass="34978">MQPITHIHHISAIVGDAQETYDFYTNILNLKLIKQTVNFDDTSTYHLYFSNEKINADMILTFFNWPNRYKGRIGAGQVGRLAFRVPKDTLEEWEMYLNRNGVKTRFTQSFNQLTLEFEDVHGLTLALVESNETRKSKDIIGFHGVTMLSSNPKATEQFVKDDLGLEYIQTTDDNVHYQTVGEVHHQVIIKHFVNPMPVRWGGGVFHHIAWSVPNDDMHVKWRQYLVNQGYSVTEVKERFYFHAIYIKVPGDLIFEFATDGPGFTIDEKIEDLGTKLQLPPFYEDKRFEIEANLTPLKLNQN</sequence>
<dbReference type="InterPro" id="IPR037523">
    <property type="entry name" value="VOC_core"/>
</dbReference>
<dbReference type="Proteomes" id="UP000622362">
    <property type="component" value="Unassembled WGS sequence"/>
</dbReference>
<reference evidence="2" key="1">
    <citation type="submission" date="2020-11" db="EMBL/GenBank/DDBJ databases">
        <title>Molecular epidemiology and genomic profiles of multidrug-resistant bacteria collected from clinical sources in South Africa.</title>
        <authorList>
            <person name="Asante J."/>
            <person name="Amoako D.G."/>
        </authorList>
    </citation>
    <scope>NUCLEOTIDE SEQUENCE</scope>
    <source>
        <strain evidence="2">C68</strain>
    </source>
</reference>